<feature type="domain" description="PAC" evidence="13">
    <location>
        <begin position="182"/>
        <end position="241"/>
    </location>
</feature>
<dbReference type="InterPro" id="IPR013767">
    <property type="entry name" value="PAS_fold"/>
</dbReference>
<keyword evidence="3" id="KW-0597">Phosphoprotein</keyword>
<evidence type="ECO:0000256" key="8">
    <source>
        <dbReference type="ARBA" id="ARBA00023012"/>
    </source>
</evidence>
<gene>
    <name evidence="14" type="ORF">M1K48_06820</name>
</gene>
<dbReference type="Gene3D" id="6.10.250.2580">
    <property type="match status" value="1"/>
</dbReference>
<dbReference type="Gene3D" id="1.10.287.130">
    <property type="match status" value="1"/>
</dbReference>
<dbReference type="CDD" id="cd00130">
    <property type="entry name" value="PAS"/>
    <property type="match status" value="1"/>
</dbReference>
<sequence length="485" mass="51898">MPVALVIALVAIGGAVAIRLLFADELGQRATFIFFVPGVVVASALSGVRAGALAALIGALAGLWCDWLTGPISGGTLIASAAFIVIGLAVATGGEWFQRARGETEAAAASLARREAHLRSILDTVPDAMVVIDEAGQIRDFSAAAERTFGWSAAEVTGRDVSLLMPEPHRAAHGGYLARYYDTGEKRIIGIGRVVVGERKDGSTFPLELSVGEMKAGGERFFTGFIRDLTERQQAEARLQELQNELVHVSRLTALGEMASALAHELNQPLSAIANYLKGSRMLLARDEVPQARVADAVDRAAGEALRAGDIIRRLRDFVARGETERTIESLPKLVEEASALALVGAKEHGIKVRYAFAPDVDLVLADKVQIQQVVLNLVRNAVDAMSERSAPERDLIIAIEPADAEVARVTVSDSGPGIDPEVADRLFQPFITTKRTGMGVGLSISRTIVEAHGGRIWALPRDGGGAEFGFTLQRVREEDLHHDE</sequence>
<dbReference type="Pfam" id="PF00989">
    <property type="entry name" value="PAS"/>
    <property type="match status" value="1"/>
</dbReference>
<evidence type="ECO:0000256" key="1">
    <source>
        <dbReference type="ARBA" id="ARBA00000085"/>
    </source>
</evidence>
<dbReference type="SUPFAM" id="SSF55874">
    <property type="entry name" value="ATPase domain of HSP90 chaperone/DNA topoisomerase II/histidine kinase"/>
    <property type="match status" value="1"/>
</dbReference>
<dbReference type="Proteomes" id="UP000831921">
    <property type="component" value="Chromosome"/>
</dbReference>
<comment type="catalytic activity">
    <reaction evidence="1">
        <text>ATP + protein L-histidine = ADP + protein N-phospho-L-histidine.</text>
        <dbReference type="EC" id="2.7.13.3"/>
    </reaction>
</comment>
<dbReference type="SMART" id="SM00387">
    <property type="entry name" value="HATPase_c"/>
    <property type="match status" value="1"/>
</dbReference>
<evidence type="ECO:0000256" key="2">
    <source>
        <dbReference type="ARBA" id="ARBA00012438"/>
    </source>
</evidence>
<dbReference type="SMART" id="SM00091">
    <property type="entry name" value="PAS"/>
    <property type="match status" value="1"/>
</dbReference>
<dbReference type="Pfam" id="PF02518">
    <property type="entry name" value="HATPase_c"/>
    <property type="match status" value="1"/>
</dbReference>
<dbReference type="CDD" id="cd00082">
    <property type="entry name" value="HisKA"/>
    <property type="match status" value="1"/>
</dbReference>
<keyword evidence="6" id="KW-0418">Kinase</keyword>
<dbReference type="PANTHER" id="PTHR43065">
    <property type="entry name" value="SENSOR HISTIDINE KINASE"/>
    <property type="match status" value="1"/>
</dbReference>
<dbReference type="NCBIfam" id="TIGR00229">
    <property type="entry name" value="sensory_box"/>
    <property type="match status" value="1"/>
</dbReference>
<dbReference type="InterPro" id="IPR003661">
    <property type="entry name" value="HisK_dim/P_dom"/>
</dbReference>
<dbReference type="EC" id="2.7.13.3" evidence="2"/>
<dbReference type="InterPro" id="IPR036890">
    <property type="entry name" value="HATPase_C_sf"/>
</dbReference>
<evidence type="ECO:0000256" key="10">
    <source>
        <dbReference type="SAM" id="Phobius"/>
    </source>
</evidence>
<keyword evidence="5" id="KW-0547">Nucleotide-binding</keyword>
<dbReference type="PROSITE" id="PS50112">
    <property type="entry name" value="PAS"/>
    <property type="match status" value="1"/>
</dbReference>
<dbReference type="InterPro" id="IPR004358">
    <property type="entry name" value="Sig_transdc_His_kin-like_C"/>
</dbReference>
<keyword evidence="4" id="KW-0808">Transferase</keyword>
<evidence type="ECO:0000256" key="3">
    <source>
        <dbReference type="ARBA" id="ARBA00022553"/>
    </source>
</evidence>
<keyword evidence="9" id="KW-0175">Coiled coil</keyword>
<feature type="transmembrane region" description="Helical" evidence="10">
    <location>
        <begin position="33"/>
        <end position="65"/>
    </location>
</feature>
<dbReference type="PRINTS" id="PR00344">
    <property type="entry name" value="BCTRLSENSOR"/>
</dbReference>
<accession>A0ABY5N1K4</accession>
<dbReference type="PROSITE" id="PS50109">
    <property type="entry name" value="HIS_KIN"/>
    <property type="match status" value="1"/>
</dbReference>
<dbReference type="InterPro" id="IPR000700">
    <property type="entry name" value="PAS-assoc_C"/>
</dbReference>
<keyword evidence="7" id="KW-0067">ATP-binding</keyword>
<evidence type="ECO:0000256" key="6">
    <source>
        <dbReference type="ARBA" id="ARBA00022777"/>
    </source>
</evidence>
<evidence type="ECO:0000313" key="15">
    <source>
        <dbReference type="Proteomes" id="UP000831921"/>
    </source>
</evidence>
<feature type="coiled-coil region" evidence="9">
    <location>
        <begin position="225"/>
        <end position="252"/>
    </location>
</feature>
<evidence type="ECO:0000256" key="7">
    <source>
        <dbReference type="ARBA" id="ARBA00022840"/>
    </source>
</evidence>
<proteinExistence type="predicted"/>
<dbReference type="SMART" id="SM00388">
    <property type="entry name" value="HisKA"/>
    <property type="match status" value="1"/>
</dbReference>
<evidence type="ECO:0000313" key="14">
    <source>
        <dbReference type="EMBL" id="UUR09437.1"/>
    </source>
</evidence>
<dbReference type="InterPro" id="IPR035965">
    <property type="entry name" value="PAS-like_dom_sf"/>
</dbReference>
<dbReference type="Pfam" id="PF00512">
    <property type="entry name" value="HisKA"/>
    <property type="match status" value="1"/>
</dbReference>
<dbReference type="InterPro" id="IPR005467">
    <property type="entry name" value="His_kinase_dom"/>
</dbReference>
<keyword evidence="10" id="KW-0812">Transmembrane</keyword>
<dbReference type="EMBL" id="CP097253">
    <property type="protein sequence ID" value="UUR09437.1"/>
    <property type="molecule type" value="Genomic_DNA"/>
</dbReference>
<evidence type="ECO:0000256" key="9">
    <source>
        <dbReference type="SAM" id="Coils"/>
    </source>
</evidence>
<dbReference type="InterPro" id="IPR036097">
    <property type="entry name" value="HisK_dim/P_sf"/>
</dbReference>
<feature type="domain" description="Histidine kinase" evidence="11">
    <location>
        <begin position="261"/>
        <end position="477"/>
    </location>
</feature>
<evidence type="ECO:0000256" key="5">
    <source>
        <dbReference type="ARBA" id="ARBA00022741"/>
    </source>
</evidence>
<evidence type="ECO:0000259" key="13">
    <source>
        <dbReference type="PROSITE" id="PS50113"/>
    </source>
</evidence>
<evidence type="ECO:0000259" key="12">
    <source>
        <dbReference type="PROSITE" id="PS50112"/>
    </source>
</evidence>
<evidence type="ECO:0000256" key="4">
    <source>
        <dbReference type="ARBA" id="ARBA00022679"/>
    </source>
</evidence>
<feature type="domain" description="PAS" evidence="12">
    <location>
        <begin position="114"/>
        <end position="167"/>
    </location>
</feature>
<dbReference type="InterPro" id="IPR003594">
    <property type="entry name" value="HATPase_dom"/>
</dbReference>
<reference evidence="14 15" key="1">
    <citation type="submission" date="2022-05" db="EMBL/GenBank/DDBJ databases">
        <title>S8-45 Sphingomonas ultraviolaceadurans.</title>
        <authorList>
            <person name="Liu Y."/>
        </authorList>
    </citation>
    <scope>NUCLEOTIDE SEQUENCE [LARGE SCALE GENOMIC DNA]</scope>
    <source>
        <strain evidence="14 15">S8-45</strain>
    </source>
</reference>
<name>A0ABY5N1K4_9SPHN</name>
<protein>
    <recommendedName>
        <fullName evidence="2">histidine kinase</fullName>
        <ecNumber evidence="2">2.7.13.3</ecNumber>
    </recommendedName>
</protein>
<dbReference type="SUPFAM" id="SSF47384">
    <property type="entry name" value="Homodimeric domain of signal transducing histidine kinase"/>
    <property type="match status" value="1"/>
</dbReference>
<dbReference type="PANTHER" id="PTHR43065:SF10">
    <property type="entry name" value="PEROXIDE STRESS-ACTIVATED HISTIDINE KINASE MAK3"/>
    <property type="match status" value="1"/>
</dbReference>
<organism evidence="14 15">
    <name type="scientific">Sphingomonas glaciei</name>
    <dbReference type="NCBI Taxonomy" id="2938948"/>
    <lineage>
        <taxon>Bacteria</taxon>
        <taxon>Pseudomonadati</taxon>
        <taxon>Pseudomonadota</taxon>
        <taxon>Alphaproteobacteria</taxon>
        <taxon>Sphingomonadales</taxon>
        <taxon>Sphingomonadaceae</taxon>
        <taxon>Sphingomonas</taxon>
    </lineage>
</organism>
<evidence type="ECO:0000259" key="11">
    <source>
        <dbReference type="PROSITE" id="PS50109"/>
    </source>
</evidence>
<keyword evidence="8" id="KW-0902">Two-component regulatory system</keyword>
<dbReference type="SUPFAM" id="SSF55785">
    <property type="entry name" value="PYP-like sensor domain (PAS domain)"/>
    <property type="match status" value="1"/>
</dbReference>
<dbReference type="PROSITE" id="PS50113">
    <property type="entry name" value="PAC"/>
    <property type="match status" value="1"/>
</dbReference>
<dbReference type="InterPro" id="IPR000014">
    <property type="entry name" value="PAS"/>
</dbReference>
<keyword evidence="10" id="KW-1133">Transmembrane helix</keyword>
<keyword evidence="15" id="KW-1185">Reference proteome</keyword>
<dbReference type="Gene3D" id="3.30.565.10">
    <property type="entry name" value="Histidine kinase-like ATPase, C-terminal domain"/>
    <property type="match status" value="1"/>
</dbReference>
<dbReference type="Gene3D" id="3.30.450.20">
    <property type="entry name" value="PAS domain"/>
    <property type="match status" value="1"/>
</dbReference>
<keyword evidence="10" id="KW-0472">Membrane</keyword>
<feature type="transmembrane region" description="Helical" evidence="10">
    <location>
        <begin position="77"/>
        <end position="97"/>
    </location>
</feature>